<organism evidence="1 2">
    <name type="scientific">Novosphingobium piscinae</name>
    <dbReference type="NCBI Taxonomy" id="1507448"/>
    <lineage>
        <taxon>Bacteria</taxon>
        <taxon>Pseudomonadati</taxon>
        <taxon>Pseudomonadota</taxon>
        <taxon>Alphaproteobacteria</taxon>
        <taxon>Sphingomonadales</taxon>
        <taxon>Sphingomonadaceae</taxon>
        <taxon>Novosphingobium</taxon>
    </lineage>
</organism>
<name>A0A7X1FXP4_9SPHN</name>
<reference evidence="1 2" key="1">
    <citation type="submission" date="2020-08" db="EMBL/GenBank/DDBJ databases">
        <title>The genome sequence of type strain Novosphingobium piscinae KCTC 42194.</title>
        <authorList>
            <person name="Liu Y."/>
        </authorList>
    </citation>
    <scope>NUCLEOTIDE SEQUENCE [LARGE SCALE GENOMIC DNA]</scope>
    <source>
        <strain evidence="1 2">KCTC 42194</strain>
    </source>
</reference>
<comment type="caution">
    <text evidence="1">The sequence shown here is derived from an EMBL/GenBank/DDBJ whole genome shotgun (WGS) entry which is preliminary data.</text>
</comment>
<dbReference type="AlphaFoldDB" id="A0A7X1FXP4"/>
<accession>A0A7X1FXP4</accession>
<evidence type="ECO:0000313" key="2">
    <source>
        <dbReference type="Proteomes" id="UP000551327"/>
    </source>
</evidence>
<dbReference type="EMBL" id="JACLAX010000005">
    <property type="protein sequence ID" value="MBC2668933.1"/>
    <property type="molecule type" value="Genomic_DNA"/>
</dbReference>
<sequence length="94" mass="10185">MQFADSVWAVANMLGPASAVRDLVLKVLPAHSRVIVTEFDADADWATNSATDPAIAWLSGLPLALQEEHGEKVDRPRRVRELAGITAAGPWHDD</sequence>
<keyword evidence="2" id="KW-1185">Reference proteome</keyword>
<gene>
    <name evidence="1" type="ORF">H7F53_07240</name>
</gene>
<dbReference type="Proteomes" id="UP000551327">
    <property type="component" value="Unassembled WGS sequence"/>
</dbReference>
<proteinExistence type="predicted"/>
<protein>
    <submittedName>
        <fullName evidence="1">Uncharacterized protein</fullName>
    </submittedName>
</protein>
<dbReference type="RefSeq" id="WP_185678817.1">
    <property type="nucleotide sequence ID" value="NZ_JACLAX010000005.1"/>
</dbReference>
<evidence type="ECO:0000313" key="1">
    <source>
        <dbReference type="EMBL" id="MBC2668933.1"/>
    </source>
</evidence>